<dbReference type="InterPro" id="IPR025164">
    <property type="entry name" value="Toastrack_DUF4097"/>
</dbReference>
<feature type="domain" description="DUF4097" evidence="1">
    <location>
        <begin position="56"/>
        <end position="297"/>
    </location>
</feature>
<dbReference type="Pfam" id="PF13349">
    <property type="entry name" value="DUF4097"/>
    <property type="match status" value="1"/>
</dbReference>
<comment type="caution">
    <text evidence="2">The sequence shown here is derived from an EMBL/GenBank/DDBJ whole genome shotgun (WGS) entry which is preliminary data.</text>
</comment>
<reference evidence="2 3" key="1">
    <citation type="submission" date="2024-06" db="EMBL/GenBank/DDBJ databases">
        <title>Halorubrum miltondacostae sp. nov., a potential PHA producer isolated from an inland solar saltern in Rio Maior, Portugal.</title>
        <authorList>
            <person name="Albuquerque L."/>
            <person name="Viver T."/>
            <person name="Barroso C."/>
            <person name="Claudino R."/>
            <person name="Galvan M."/>
            <person name="Simoes G."/>
            <person name="Lobo Da Cunha A."/>
            <person name="Egas C."/>
        </authorList>
    </citation>
    <scope>NUCLEOTIDE SEQUENCE [LARGE SCALE GENOMIC DNA]</scope>
    <source>
        <strain evidence="2 3">RMP-11</strain>
    </source>
</reference>
<evidence type="ECO:0000313" key="3">
    <source>
        <dbReference type="Proteomes" id="UP001567572"/>
    </source>
</evidence>
<name>A0ABD5M6W2_9EURY</name>
<accession>A0ABD5M6W2</accession>
<dbReference type="AlphaFoldDB" id="A0ABD5M6W2"/>
<keyword evidence="3" id="KW-1185">Reference proteome</keyword>
<sequence>MGERPDADESTTRRRLLGAAGAGLATALAGCGAVVDVDRRTETERRSVDPSSVSTLAVTDVSGDVAFRAESRDDVAVVVRKHALGGVSFDDLDATVRTADDRLEVTTDEPQVVGLGGGRIDIEVHAPPSLAVDELRTVDGDVRAESVPDGATLTTTDGDVSVSDARGDVRAESRDGDVLVDGTEGTVSATTVDGDIRVQNPGRVDALRTRDGDVVADVPAAASDAVVASTDGDLLLRLGDDLSAALTARTDDGEFAVSGGGSAFNVRERTESRLRATVNGGDAAMTARTRDGDVTIRA</sequence>
<evidence type="ECO:0000313" key="2">
    <source>
        <dbReference type="EMBL" id="MEZ3164304.1"/>
    </source>
</evidence>
<gene>
    <name evidence="2" type="ORF">ABNG04_10550</name>
</gene>
<dbReference type="EMBL" id="JBEDNY010000003">
    <property type="protein sequence ID" value="MEZ3164304.1"/>
    <property type="molecule type" value="Genomic_DNA"/>
</dbReference>
<evidence type="ECO:0000259" key="1">
    <source>
        <dbReference type="Pfam" id="PF13349"/>
    </source>
</evidence>
<dbReference type="Proteomes" id="UP001567572">
    <property type="component" value="Unassembled WGS sequence"/>
</dbReference>
<organism evidence="2 3">
    <name type="scientific">Halorubrum miltondacostae</name>
    <dbReference type="NCBI Taxonomy" id="3076378"/>
    <lineage>
        <taxon>Archaea</taxon>
        <taxon>Methanobacteriati</taxon>
        <taxon>Methanobacteriota</taxon>
        <taxon>Stenosarchaea group</taxon>
        <taxon>Halobacteria</taxon>
        <taxon>Halobacteriales</taxon>
        <taxon>Haloferacaceae</taxon>
        <taxon>Halorubrum</taxon>
    </lineage>
</organism>
<dbReference type="PROSITE" id="PS51257">
    <property type="entry name" value="PROKAR_LIPOPROTEIN"/>
    <property type="match status" value="1"/>
</dbReference>
<proteinExistence type="predicted"/>
<dbReference type="RefSeq" id="WP_371162383.1">
    <property type="nucleotide sequence ID" value="NZ_JBEDNX010000009.1"/>
</dbReference>
<protein>
    <submittedName>
        <fullName evidence="2">DUF4097 family beta strand repeat-containing protein</fullName>
    </submittedName>
</protein>